<feature type="domain" description="K Homology" evidence="5">
    <location>
        <begin position="307"/>
        <end position="374"/>
    </location>
</feature>
<dbReference type="SMART" id="SM00322">
    <property type="entry name" value="KH"/>
    <property type="match status" value="4"/>
</dbReference>
<feature type="domain" description="K Homology" evidence="5">
    <location>
        <begin position="47"/>
        <end position="117"/>
    </location>
</feature>
<proteinExistence type="predicted"/>
<sequence>MDHQLQEAIQRAKQLATTQQNPNALKRPLTSDLNTVPMKKFNSDTLVITKEILEVPQPAIGLVIGRGGEQVRNIMGLSGCEVQVGGDGDKLGYRQIILAGSKDQIEHAKLLITNLVTSKTLGGVGHEHKSSGSQQSNFSGLSEVVSVKVKIPADKCGLIIGKNGESIKSLQERFDVKMQLIQDNKAITGPKPLQITGYPEKVETARRFIEENYCVPDSMGFHHASPSYQSGPKCILQVVVPRSFVGLIIGKNGEMIKKISYESGAKIQFDNDETENPDERKAIVQGTKAQVDRAALLIAEIIDSQAYYMHVPANKSGAVIGKGGETIQQISAESGARVQISKDMPTNPNERIFEIKGKPLQIQKAIHLIKIRVGDLPYGTPFPHPGVGGNGTMGIPTLPNFATPTISLGDASSGMLGGYSVYSPQMQVPMMAQPQSNYYTNVPMQGQLMQSQQAQIPMMNTQQAQIAQAQPDYSLQWIEYYRKMGLFEKAAEVEKFKARSVGQLQTNQQTTQNPMAGIGSSGIQTYQTQPYAFK</sequence>
<dbReference type="GO" id="GO:0005634">
    <property type="term" value="C:nucleus"/>
    <property type="evidence" value="ECO:0007669"/>
    <property type="project" value="UniProtKB-SubCell"/>
</dbReference>
<protein>
    <submittedName>
        <fullName evidence="7">K Homology domain-containing protein</fullName>
    </submittedName>
</protein>
<dbReference type="Pfam" id="PF09005">
    <property type="entry name" value="FUBP_C"/>
    <property type="match status" value="1"/>
</dbReference>
<dbReference type="PANTHER" id="PTHR10288">
    <property type="entry name" value="KH DOMAIN CONTAINING RNA BINDING PROTEIN"/>
    <property type="match status" value="1"/>
</dbReference>
<evidence type="ECO:0000256" key="3">
    <source>
        <dbReference type="ARBA" id="ARBA00023242"/>
    </source>
</evidence>
<name>A0A914BVR5_9BILA</name>
<dbReference type="InterPro" id="IPR004087">
    <property type="entry name" value="KH_dom"/>
</dbReference>
<dbReference type="AlphaFoldDB" id="A0A914BVR5"/>
<dbReference type="Gene3D" id="3.30.1370.10">
    <property type="entry name" value="K Homology domain, type 1"/>
    <property type="match status" value="4"/>
</dbReference>
<dbReference type="InterPro" id="IPR015096">
    <property type="entry name" value="FUBP_C"/>
</dbReference>
<evidence type="ECO:0000256" key="2">
    <source>
        <dbReference type="ARBA" id="ARBA00022737"/>
    </source>
</evidence>
<evidence type="ECO:0000313" key="6">
    <source>
        <dbReference type="Proteomes" id="UP000887540"/>
    </source>
</evidence>
<dbReference type="PROSITE" id="PS50084">
    <property type="entry name" value="KH_TYPE_1"/>
    <property type="match status" value="4"/>
</dbReference>
<dbReference type="GO" id="GO:0003723">
    <property type="term" value="F:RNA binding"/>
    <property type="evidence" value="ECO:0007669"/>
    <property type="project" value="UniProtKB-UniRule"/>
</dbReference>
<dbReference type="Proteomes" id="UP000887540">
    <property type="component" value="Unplaced"/>
</dbReference>
<feature type="domain" description="K Homology" evidence="5">
    <location>
        <begin position="143"/>
        <end position="214"/>
    </location>
</feature>
<accession>A0A914BVR5</accession>
<dbReference type="InterPro" id="IPR036612">
    <property type="entry name" value="KH_dom_type_1_sf"/>
</dbReference>
<evidence type="ECO:0000256" key="1">
    <source>
        <dbReference type="ARBA" id="ARBA00004123"/>
    </source>
</evidence>
<reference evidence="7" key="1">
    <citation type="submission" date="2022-11" db="UniProtKB">
        <authorList>
            <consortium name="WormBaseParasite"/>
        </authorList>
    </citation>
    <scope>IDENTIFICATION</scope>
</reference>
<keyword evidence="3" id="KW-0539">Nucleus</keyword>
<keyword evidence="2" id="KW-0677">Repeat</keyword>
<dbReference type="GO" id="GO:0006355">
    <property type="term" value="P:regulation of DNA-templated transcription"/>
    <property type="evidence" value="ECO:0007669"/>
    <property type="project" value="InterPro"/>
</dbReference>
<dbReference type="SUPFAM" id="SSF54791">
    <property type="entry name" value="Eukaryotic type KH-domain (KH-domain type I)"/>
    <property type="match status" value="4"/>
</dbReference>
<evidence type="ECO:0000259" key="5">
    <source>
        <dbReference type="SMART" id="SM00322"/>
    </source>
</evidence>
<organism evidence="6 7">
    <name type="scientific">Acrobeloides nanus</name>
    <dbReference type="NCBI Taxonomy" id="290746"/>
    <lineage>
        <taxon>Eukaryota</taxon>
        <taxon>Metazoa</taxon>
        <taxon>Ecdysozoa</taxon>
        <taxon>Nematoda</taxon>
        <taxon>Chromadorea</taxon>
        <taxon>Rhabditida</taxon>
        <taxon>Tylenchina</taxon>
        <taxon>Cephalobomorpha</taxon>
        <taxon>Cephaloboidea</taxon>
        <taxon>Cephalobidae</taxon>
        <taxon>Acrobeloides</taxon>
    </lineage>
</organism>
<dbReference type="WBParaSite" id="ACRNAN_Path_1107.g4260.t1">
    <property type="protein sequence ID" value="ACRNAN_Path_1107.g4260.t1"/>
    <property type="gene ID" value="ACRNAN_Path_1107.g4260"/>
</dbReference>
<dbReference type="Pfam" id="PF00013">
    <property type="entry name" value="KH_1"/>
    <property type="match status" value="4"/>
</dbReference>
<keyword evidence="6" id="KW-1185">Reference proteome</keyword>
<feature type="domain" description="K Homology" evidence="5">
    <location>
        <begin position="232"/>
        <end position="303"/>
    </location>
</feature>
<comment type="subcellular location">
    <subcellularLocation>
        <location evidence="1">Nucleus</location>
    </subcellularLocation>
</comment>
<keyword evidence="4" id="KW-0694">RNA-binding</keyword>
<evidence type="ECO:0000256" key="4">
    <source>
        <dbReference type="PROSITE-ProRule" id="PRU00117"/>
    </source>
</evidence>
<evidence type="ECO:0000313" key="7">
    <source>
        <dbReference type="WBParaSite" id="ACRNAN_Path_1107.g4260.t1"/>
    </source>
</evidence>
<dbReference type="InterPro" id="IPR004088">
    <property type="entry name" value="KH_dom_type_1"/>
</dbReference>